<dbReference type="SUPFAM" id="SSF51621">
    <property type="entry name" value="Phosphoenolpyruvate/pyruvate domain"/>
    <property type="match status" value="1"/>
</dbReference>
<feature type="domain" description="HpcH/HpaI aldolase/citrate lyase" evidence="3">
    <location>
        <begin position="23"/>
        <end position="232"/>
    </location>
</feature>
<sequence>MMTMSPAQLALKNAFNSDRCAVGTWVMFSSAWNARIVASTGWDWIVVDCEHGNIGDSDMHDSVNAIASCGVSPIVRIRGNDPTLIKRALDCGSHGIMVPMVNTAAQARTAVAASRFPPLGERGQGSPFSGMAWGLTTPEYLVQANEGVLVIIQIETLEGVDNVEEICAVPGVDAIFIGPNDLALSMLGYAPAHYTEEPYLAAIEKVRQAGKVAGVKVGILAPDGVKGRAFRGRFDMVGCGGDVKAMQGWMQKAMRDVLSTEE</sequence>
<keyword evidence="1" id="KW-0479">Metal-binding</keyword>
<organism evidence="4 5">
    <name type="scientific">Filobasidium floriforme</name>
    <dbReference type="NCBI Taxonomy" id="5210"/>
    <lineage>
        <taxon>Eukaryota</taxon>
        <taxon>Fungi</taxon>
        <taxon>Dikarya</taxon>
        <taxon>Basidiomycota</taxon>
        <taxon>Agaricomycotina</taxon>
        <taxon>Tremellomycetes</taxon>
        <taxon>Filobasidiales</taxon>
        <taxon>Filobasidiaceae</taxon>
        <taxon>Filobasidium</taxon>
    </lineage>
</organism>
<evidence type="ECO:0000313" key="4">
    <source>
        <dbReference type="EMBL" id="KAG7529375.1"/>
    </source>
</evidence>
<dbReference type="Gene3D" id="3.20.20.60">
    <property type="entry name" value="Phosphoenolpyruvate-binding domains"/>
    <property type="match status" value="1"/>
</dbReference>
<dbReference type="InterPro" id="IPR015813">
    <property type="entry name" value="Pyrv/PenolPyrv_kinase-like_dom"/>
</dbReference>
<evidence type="ECO:0000259" key="3">
    <source>
        <dbReference type="Pfam" id="PF03328"/>
    </source>
</evidence>
<reference evidence="4" key="1">
    <citation type="submission" date="2020-04" db="EMBL/GenBank/DDBJ databases">
        <title>Analysis of mating type loci in Filobasidium floriforme.</title>
        <authorList>
            <person name="Nowrousian M."/>
        </authorList>
    </citation>
    <scope>NUCLEOTIDE SEQUENCE</scope>
    <source>
        <strain evidence="4">CBS 6242</strain>
    </source>
</reference>
<keyword evidence="2" id="KW-0456">Lyase</keyword>
<dbReference type="GO" id="GO:0046872">
    <property type="term" value="F:metal ion binding"/>
    <property type="evidence" value="ECO:0007669"/>
    <property type="project" value="UniProtKB-KW"/>
</dbReference>
<dbReference type="OrthoDB" id="1621678at2759"/>
<dbReference type="AlphaFoldDB" id="A0A8K0JGH3"/>
<dbReference type="InterPro" id="IPR040442">
    <property type="entry name" value="Pyrv_kinase-like_dom_sf"/>
</dbReference>
<accession>A0A8K0JGH3</accession>
<keyword evidence="5" id="KW-1185">Reference proteome</keyword>
<dbReference type="EMBL" id="JABELV010000152">
    <property type="protein sequence ID" value="KAG7529375.1"/>
    <property type="molecule type" value="Genomic_DNA"/>
</dbReference>
<gene>
    <name evidence="4" type="ORF">FFLO_05690</name>
</gene>
<name>A0A8K0JGH3_9TREE</name>
<dbReference type="PANTHER" id="PTHR30502">
    <property type="entry name" value="2-KETO-3-DEOXY-L-RHAMNONATE ALDOLASE"/>
    <property type="match status" value="1"/>
</dbReference>
<dbReference type="InterPro" id="IPR050251">
    <property type="entry name" value="HpcH-HpaI_aldolase"/>
</dbReference>
<dbReference type="GO" id="GO:0016832">
    <property type="term" value="F:aldehyde-lyase activity"/>
    <property type="evidence" value="ECO:0007669"/>
    <property type="project" value="TreeGrafter"/>
</dbReference>
<proteinExistence type="predicted"/>
<dbReference type="InterPro" id="IPR005000">
    <property type="entry name" value="Aldolase/citrate-lyase_domain"/>
</dbReference>
<comment type="caution">
    <text evidence="4">The sequence shown here is derived from an EMBL/GenBank/DDBJ whole genome shotgun (WGS) entry which is preliminary data.</text>
</comment>
<protein>
    <recommendedName>
        <fullName evidence="3">HpcH/HpaI aldolase/citrate lyase domain-containing protein</fullName>
    </recommendedName>
</protein>
<dbReference type="Proteomes" id="UP000812966">
    <property type="component" value="Unassembled WGS sequence"/>
</dbReference>
<dbReference type="PANTHER" id="PTHR30502:SF9">
    <property type="entry name" value="HPCH_HPAI ALDOLASE_CITRATE LYASE DOMAIN-CONTAINING PROTEIN"/>
    <property type="match status" value="1"/>
</dbReference>
<evidence type="ECO:0000313" key="5">
    <source>
        <dbReference type="Proteomes" id="UP000812966"/>
    </source>
</evidence>
<dbReference type="GO" id="GO:0005737">
    <property type="term" value="C:cytoplasm"/>
    <property type="evidence" value="ECO:0007669"/>
    <property type="project" value="TreeGrafter"/>
</dbReference>
<evidence type="ECO:0000256" key="1">
    <source>
        <dbReference type="ARBA" id="ARBA00022723"/>
    </source>
</evidence>
<dbReference type="FunFam" id="3.20.20.60:FF:000004">
    <property type="entry name" value="5-keto-4-deoxy-D-glucarate aldolase"/>
    <property type="match status" value="1"/>
</dbReference>
<dbReference type="Pfam" id="PF03328">
    <property type="entry name" value="HpcH_HpaI"/>
    <property type="match status" value="1"/>
</dbReference>
<evidence type="ECO:0000256" key="2">
    <source>
        <dbReference type="ARBA" id="ARBA00023239"/>
    </source>
</evidence>